<comment type="similarity">
    <text evidence="3 12">Belongs to the complex I subunit 1 family.</text>
</comment>
<keyword evidence="5" id="KW-0813">Transport</keyword>
<organism evidence="15">
    <name type="scientific">Melanastera paucipunctata</name>
    <dbReference type="NCBI Taxonomy" id="2218046"/>
    <lineage>
        <taxon>Eukaryota</taxon>
        <taxon>Metazoa</taxon>
        <taxon>Ecdysozoa</taxon>
        <taxon>Arthropoda</taxon>
        <taxon>Hexapoda</taxon>
        <taxon>Insecta</taxon>
        <taxon>Pterygota</taxon>
        <taxon>Neoptera</taxon>
        <taxon>Paraneoptera</taxon>
        <taxon>Hemiptera</taxon>
        <taxon>Sternorrhyncha</taxon>
        <taxon>Psylloidea</taxon>
        <taxon>Liviidae</taxon>
        <taxon>Melanastera</taxon>
    </lineage>
</organism>
<evidence type="ECO:0000256" key="6">
    <source>
        <dbReference type="ARBA" id="ARBA00022692"/>
    </source>
</evidence>
<dbReference type="Pfam" id="PF00146">
    <property type="entry name" value="NADHdh"/>
    <property type="match status" value="1"/>
</dbReference>
<keyword evidence="10 13" id="KW-0496">Mitochondrion</keyword>
<evidence type="ECO:0000256" key="9">
    <source>
        <dbReference type="ARBA" id="ARBA00023075"/>
    </source>
</evidence>
<evidence type="ECO:0000256" key="14">
    <source>
        <dbReference type="SAM" id="Phobius"/>
    </source>
</evidence>
<name>A0A344A2A4_9HEMI</name>
<evidence type="ECO:0000313" key="15">
    <source>
        <dbReference type="EMBL" id="AWU48895.1"/>
    </source>
</evidence>
<protein>
    <recommendedName>
        <fullName evidence="4 13">NADH-ubiquinone oxidoreductase chain 1</fullName>
        <ecNumber evidence="13">7.1.1.2</ecNumber>
    </recommendedName>
</protein>
<dbReference type="InterPro" id="IPR001694">
    <property type="entry name" value="NADH_UbQ_OxRdtase_su1/FPO"/>
</dbReference>
<sequence>MLINFICLIFMMVFSLLSVAFLTLMERKVLSYIQLRKGPNKVGVLGVFQPFSDAVKLFTKEYIVLLKINFYPYWMSPTLGLFISLSLWLIYPWIHLLISWKYSILFMFTILSMGVYSIMVSGWVSNSSYSILGAIRSIAQSISYEVSFFMIFICLIMFISSFNFFMFNFMQSKIWLVLMTFPIFFMAFISFLAELNRTPFDFSEGESELVSGFNIEYGGSGFAFIFLAEYLNILFASLLLSMVFLGSVVVIWFKLMLVSFLIILIRGVLPRYRYDKLMNLCWKSFLMVCLNMVLFYTFVLLLPVR</sequence>
<accession>A0A344A2A4</accession>
<proteinExistence type="inferred from homology"/>
<dbReference type="EMBL" id="MG989223">
    <property type="protein sequence ID" value="AWU48895.1"/>
    <property type="molecule type" value="Genomic_DNA"/>
</dbReference>
<dbReference type="PANTHER" id="PTHR11432">
    <property type="entry name" value="NADH DEHYDROGENASE SUBUNIT 1"/>
    <property type="match status" value="1"/>
</dbReference>
<feature type="transmembrane region" description="Helical" evidence="14">
    <location>
        <begin position="213"/>
        <end position="231"/>
    </location>
</feature>
<feature type="transmembrane region" description="Helical" evidence="14">
    <location>
        <begin position="174"/>
        <end position="193"/>
    </location>
</feature>
<evidence type="ECO:0000256" key="1">
    <source>
        <dbReference type="ARBA" id="ARBA00003257"/>
    </source>
</evidence>
<dbReference type="GO" id="GO:0003954">
    <property type="term" value="F:NADH dehydrogenase activity"/>
    <property type="evidence" value="ECO:0007669"/>
    <property type="project" value="TreeGrafter"/>
</dbReference>
<keyword evidence="11 14" id="KW-0472">Membrane</keyword>
<feature type="transmembrane region" description="Helical" evidence="14">
    <location>
        <begin position="103"/>
        <end position="124"/>
    </location>
</feature>
<comment type="subcellular location">
    <subcellularLocation>
        <location evidence="2 12">Mitochondrion inner membrane</location>
        <topology evidence="2 12">Multi-pass membrane protein</topology>
    </subcellularLocation>
</comment>
<dbReference type="AlphaFoldDB" id="A0A344A2A4"/>
<evidence type="ECO:0000256" key="12">
    <source>
        <dbReference type="RuleBase" id="RU000471"/>
    </source>
</evidence>
<comment type="function">
    <text evidence="1">Core subunit of the mitochondrial membrane respiratory chain NADH dehydrogenase (Complex I) that is believed to belong to the minimal assembly required for catalysis. Complex I functions in the transfer of electrons from NADH to the respiratory chain. The immediate electron acceptor for the enzyme is believed to be ubiquinone.</text>
</comment>
<evidence type="ECO:0000256" key="3">
    <source>
        <dbReference type="ARBA" id="ARBA00010535"/>
    </source>
</evidence>
<dbReference type="PROSITE" id="PS00668">
    <property type="entry name" value="COMPLEX1_ND1_2"/>
    <property type="match status" value="1"/>
</dbReference>
<evidence type="ECO:0000256" key="2">
    <source>
        <dbReference type="ARBA" id="ARBA00004448"/>
    </source>
</evidence>
<dbReference type="GO" id="GO:0005743">
    <property type="term" value="C:mitochondrial inner membrane"/>
    <property type="evidence" value="ECO:0007669"/>
    <property type="project" value="UniProtKB-SubCell"/>
</dbReference>
<keyword evidence="9 13" id="KW-0830">Ubiquinone</keyword>
<dbReference type="EC" id="7.1.1.2" evidence="13"/>
<feature type="transmembrane region" description="Helical" evidence="14">
    <location>
        <begin position="285"/>
        <end position="304"/>
    </location>
</feature>
<dbReference type="PANTHER" id="PTHR11432:SF3">
    <property type="entry name" value="NADH-UBIQUINONE OXIDOREDUCTASE CHAIN 1"/>
    <property type="match status" value="1"/>
</dbReference>
<evidence type="ECO:0000256" key="4">
    <source>
        <dbReference type="ARBA" id="ARBA00021009"/>
    </source>
</evidence>
<dbReference type="GO" id="GO:0008137">
    <property type="term" value="F:NADH dehydrogenase (ubiquinone) activity"/>
    <property type="evidence" value="ECO:0007669"/>
    <property type="project" value="UniProtKB-EC"/>
</dbReference>
<feature type="transmembrane region" description="Helical" evidence="14">
    <location>
        <begin position="71"/>
        <end position="91"/>
    </location>
</feature>
<feature type="transmembrane region" description="Helical" evidence="14">
    <location>
        <begin position="144"/>
        <end position="167"/>
    </location>
</feature>
<evidence type="ECO:0000256" key="8">
    <source>
        <dbReference type="ARBA" id="ARBA00022989"/>
    </source>
</evidence>
<evidence type="ECO:0000256" key="11">
    <source>
        <dbReference type="ARBA" id="ARBA00023136"/>
    </source>
</evidence>
<keyword evidence="6 12" id="KW-0812">Transmembrane</keyword>
<dbReference type="InterPro" id="IPR018086">
    <property type="entry name" value="NADH_UbQ_OxRdtase_su1_CS"/>
</dbReference>
<dbReference type="HAMAP" id="MF_01350">
    <property type="entry name" value="NDH1_NuoH"/>
    <property type="match status" value="1"/>
</dbReference>
<evidence type="ECO:0000256" key="5">
    <source>
        <dbReference type="ARBA" id="ARBA00022448"/>
    </source>
</evidence>
<feature type="transmembrane region" description="Helical" evidence="14">
    <location>
        <begin position="238"/>
        <end position="265"/>
    </location>
</feature>
<keyword evidence="12" id="KW-0520">NAD</keyword>
<evidence type="ECO:0000256" key="10">
    <source>
        <dbReference type="ARBA" id="ARBA00023128"/>
    </source>
</evidence>
<feature type="transmembrane region" description="Helical" evidence="14">
    <location>
        <begin position="5"/>
        <end position="25"/>
    </location>
</feature>
<keyword evidence="8 14" id="KW-1133">Transmembrane helix</keyword>
<evidence type="ECO:0000256" key="13">
    <source>
        <dbReference type="RuleBase" id="RU000473"/>
    </source>
</evidence>
<gene>
    <name evidence="15" type="primary">nad1</name>
</gene>
<reference evidence="15" key="1">
    <citation type="submission" date="2018-02" db="EMBL/GenBank/DDBJ databases">
        <title>Resolving the psyllid tree of life: Phylogenomic analysis of the superfamily Psylloidea (Hemiptera).</title>
        <authorList>
            <person name="Percy D.M."/>
            <person name="Sveinsson S."/>
            <person name="Lemmon A.R."/>
            <person name="Lemmon E.M."/>
            <person name="Ouvrard D."/>
            <person name="Burckhardt D."/>
        </authorList>
    </citation>
    <scope>NUCLEOTIDE SEQUENCE</scope>
    <source>
        <strain evidence="15">DP2.idba.167_circ</strain>
    </source>
</reference>
<evidence type="ECO:0000256" key="7">
    <source>
        <dbReference type="ARBA" id="ARBA00022792"/>
    </source>
</evidence>
<dbReference type="GO" id="GO:0009060">
    <property type="term" value="P:aerobic respiration"/>
    <property type="evidence" value="ECO:0007669"/>
    <property type="project" value="TreeGrafter"/>
</dbReference>
<comment type="catalytic activity">
    <reaction evidence="13">
        <text>a ubiquinone + NADH + 5 H(+)(in) = a ubiquinol + NAD(+) + 4 H(+)(out)</text>
        <dbReference type="Rhea" id="RHEA:29091"/>
        <dbReference type="Rhea" id="RHEA-COMP:9565"/>
        <dbReference type="Rhea" id="RHEA-COMP:9566"/>
        <dbReference type="ChEBI" id="CHEBI:15378"/>
        <dbReference type="ChEBI" id="CHEBI:16389"/>
        <dbReference type="ChEBI" id="CHEBI:17976"/>
        <dbReference type="ChEBI" id="CHEBI:57540"/>
        <dbReference type="ChEBI" id="CHEBI:57945"/>
        <dbReference type="EC" id="7.1.1.2"/>
    </reaction>
</comment>
<dbReference type="PROSITE" id="PS00667">
    <property type="entry name" value="COMPLEX1_ND1_1"/>
    <property type="match status" value="1"/>
</dbReference>
<geneLocation type="mitochondrion" evidence="15"/>
<keyword evidence="7" id="KW-0999">Mitochondrion inner membrane</keyword>